<dbReference type="Pfam" id="PF01363">
    <property type="entry name" value="FYVE"/>
    <property type="match status" value="1"/>
</dbReference>
<dbReference type="InParanoid" id="T1FVF5"/>
<keyword evidence="4 6" id="KW-0863">Zinc-finger</keyword>
<dbReference type="Proteomes" id="UP000015101">
    <property type="component" value="Unassembled WGS sequence"/>
</dbReference>
<dbReference type="RefSeq" id="XP_009027973.1">
    <property type="nucleotide sequence ID" value="XM_009029725.1"/>
</dbReference>
<dbReference type="EMBL" id="KB097579">
    <property type="protein sequence ID" value="ESN94003.1"/>
    <property type="molecule type" value="Genomic_DNA"/>
</dbReference>
<accession>T1FVF5</accession>
<dbReference type="CTD" id="20212801"/>
<dbReference type="InterPro" id="IPR017455">
    <property type="entry name" value="Znf_FYVE-rel"/>
</dbReference>
<evidence type="ECO:0000256" key="3">
    <source>
        <dbReference type="ARBA" id="ARBA00022737"/>
    </source>
</evidence>
<dbReference type="InterPro" id="IPR019775">
    <property type="entry name" value="WD40_repeat_CS"/>
</dbReference>
<dbReference type="SMART" id="SM00064">
    <property type="entry name" value="FYVE"/>
    <property type="match status" value="1"/>
</dbReference>
<dbReference type="STRING" id="6412.T1FVF5"/>
<dbReference type="GO" id="GO:0005769">
    <property type="term" value="C:early endosome"/>
    <property type="evidence" value="ECO:0000318"/>
    <property type="project" value="GO_Central"/>
</dbReference>
<reference evidence="11" key="1">
    <citation type="submission" date="2012-12" db="EMBL/GenBank/DDBJ databases">
        <authorList>
            <person name="Hellsten U."/>
            <person name="Grimwood J."/>
            <person name="Chapman J.A."/>
            <person name="Shapiro H."/>
            <person name="Aerts A."/>
            <person name="Otillar R.P."/>
            <person name="Terry A.Y."/>
            <person name="Boore J.L."/>
            <person name="Simakov O."/>
            <person name="Marletaz F."/>
            <person name="Cho S.-J."/>
            <person name="Edsinger-Gonzales E."/>
            <person name="Havlak P."/>
            <person name="Kuo D.-H."/>
            <person name="Larsson T."/>
            <person name="Lv J."/>
            <person name="Arendt D."/>
            <person name="Savage R."/>
            <person name="Osoegawa K."/>
            <person name="de Jong P."/>
            <person name="Lindberg D.R."/>
            <person name="Seaver E.C."/>
            <person name="Weisblat D.A."/>
            <person name="Putnam N.H."/>
            <person name="Grigoriev I.V."/>
            <person name="Rokhsar D.S."/>
        </authorList>
    </citation>
    <scope>NUCLEOTIDE SEQUENCE</scope>
</reference>
<dbReference type="CDD" id="cd15718">
    <property type="entry name" value="FYVE_WDFY1_like"/>
    <property type="match status" value="1"/>
</dbReference>
<evidence type="ECO:0000259" key="8">
    <source>
        <dbReference type="PROSITE" id="PS50178"/>
    </source>
</evidence>
<dbReference type="Gene3D" id="3.30.40.10">
    <property type="entry name" value="Zinc/RING finger domain, C3HC4 (zinc finger)"/>
    <property type="match status" value="1"/>
</dbReference>
<feature type="repeat" description="WD" evidence="7">
    <location>
        <begin position="234"/>
        <end position="269"/>
    </location>
</feature>
<dbReference type="FunFam" id="3.30.40.10:FF:000105">
    <property type="entry name" value="WD repeat and FYVE domain-containing protein 2"/>
    <property type="match status" value="1"/>
</dbReference>
<dbReference type="InterPro" id="IPR042234">
    <property type="entry name" value="WDFY1/WDFY2"/>
</dbReference>
<dbReference type="InterPro" id="IPR013083">
    <property type="entry name" value="Znf_RING/FYVE/PHD"/>
</dbReference>
<evidence type="ECO:0000256" key="5">
    <source>
        <dbReference type="ARBA" id="ARBA00022833"/>
    </source>
</evidence>
<dbReference type="SUPFAM" id="SSF50978">
    <property type="entry name" value="WD40 repeat-like"/>
    <property type="match status" value="1"/>
</dbReference>
<dbReference type="InterPro" id="IPR015943">
    <property type="entry name" value="WD40/YVTN_repeat-like_dom_sf"/>
</dbReference>
<dbReference type="KEGG" id="hro:HELRODRAFT_193868"/>
<feature type="domain" description="FYVE-type" evidence="8">
    <location>
        <begin position="277"/>
        <end position="348"/>
    </location>
</feature>
<dbReference type="SUPFAM" id="SSF57903">
    <property type="entry name" value="FYVE/PHD zinc finger"/>
    <property type="match status" value="1"/>
</dbReference>
<dbReference type="InterPro" id="IPR011011">
    <property type="entry name" value="Znf_FYVE_PHD"/>
</dbReference>
<dbReference type="PROSITE" id="PS50178">
    <property type="entry name" value="ZF_FYVE"/>
    <property type="match status" value="1"/>
</dbReference>
<dbReference type="GeneID" id="20212801"/>
<dbReference type="Gene3D" id="2.130.10.10">
    <property type="entry name" value="YVTN repeat-like/Quinoprotein amine dehydrogenase"/>
    <property type="match status" value="2"/>
</dbReference>
<evidence type="ECO:0000256" key="2">
    <source>
        <dbReference type="ARBA" id="ARBA00022723"/>
    </source>
</evidence>
<dbReference type="EnsemblMetazoa" id="HelroT193868">
    <property type="protein sequence ID" value="HelroP193868"/>
    <property type="gene ID" value="HelroG193868"/>
</dbReference>
<evidence type="ECO:0000256" key="1">
    <source>
        <dbReference type="ARBA" id="ARBA00022574"/>
    </source>
</evidence>
<dbReference type="EMBL" id="AMQM01007187">
    <property type="status" value="NOT_ANNOTATED_CDS"/>
    <property type="molecule type" value="Genomic_DNA"/>
</dbReference>
<protein>
    <recommendedName>
        <fullName evidence="8">FYVE-type domain-containing protein</fullName>
    </recommendedName>
</protein>
<evidence type="ECO:0000256" key="7">
    <source>
        <dbReference type="PROSITE-ProRule" id="PRU00221"/>
    </source>
</evidence>
<keyword evidence="11" id="KW-1185">Reference proteome</keyword>
<sequence length="403" mass="44955">MAVVKLELNGEINNYDENVVAAQAVPSEDGVICISDDKTIKVWIRRSTGQYWPSICYNLPARPSCMSFNEDDLQIFVGLESGVVMEFKVAEDYNKLSHVKNYAGHTAKVTCVTYISANQQIVTCSSDRCVVCFSCQSGTMLAAYQHISFCTSLQYDRRSSTVLVGDTAGNILVLLWKNSKSLNKIAIFKKHDGTINELLLMSDDRRSVLLSAGQDGCIGVHQLDDEAFKSSLKLTGHSESVLSMHYCADHHRLLSIGSDKLIASWDLKTHRKPPGEWRESDACEVCSTPFYWNFKLMIEKKVLGVRQHHCRHCGRAVCMSCSNQTIQIPNMGFEQLTRVCQACHETVLNEKQKSQMVFSVLPLACNYVHCDESKELIVTSSGKLGVIQIWNAKSLLMMGSSPS</sequence>
<dbReference type="PROSITE" id="PS00678">
    <property type="entry name" value="WD_REPEATS_1"/>
    <property type="match status" value="1"/>
</dbReference>
<dbReference type="eggNOG" id="KOG1409">
    <property type="taxonomic scope" value="Eukaryota"/>
</dbReference>
<dbReference type="Pfam" id="PF00400">
    <property type="entry name" value="WD40"/>
    <property type="match status" value="2"/>
</dbReference>
<name>T1FVF5_HELRO</name>
<evidence type="ECO:0000313" key="9">
    <source>
        <dbReference type="EMBL" id="ESN94003.1"/>
    </source>
</evidence>
<dbReference type="HOGENOM" id="CLU_046919_0_0_1"/>
<proteinExistence type="predicted"/>
<keyword evidence="1 7" id="KW-0853">WD repeat</keyword>
<evidence type="ECO:0000313" key="11">
    <source>
        <dbReference type="Proteomes" id="UP000015101"/>
    </source>
</evidence>
<keyword evidence="5" id="KW-0862">Zinc</keyword>
<dbReference type="PANTHER" id="PTHR46189">
    <property type="entry name" value="LD41958P"/>
    <property type="match status" value="1"/>
</dbReference>
<dbReference type="InterPro" id="IPR000306">
    <property type="entry name" value="Znf_FYVE"/>
</dbReference>
<keyword evidence="2" id="KW-0479">Metal-binding</keyword>
<dbReference type="PROSITE" id="PS50082">
    <property type="entry name" value="WD_REPEATS_2"/>
    <property type="match status" value="1"/>
</dbReference>
<dbReference type="GO" id="GO:0008270">
    <property type="term" value="F:zinc ion binding"/>
    <property type="evidence" value="ECO:0007669"/>
    <property type="project" value="UniProtKB-KW"/>
</dbReference>
<dbReference type="OrthoDB" id="63070at2759"/>
<dbReference type="InterPro" id="IPR036322">
    <property type="entry name" value="WD40_repeat_dom_sf"/>
</dbReference>
<gene>
    <name evidence="10" type="primary">20212801</name>
    <name evidence="9" type="ORF">HELRODRAFT_193868</name>
</gene>
<dbReference type="SMART" id="SM00320">
    <property type="entry name" value="WD40"/>
    <property type="match status" value="6"/>
</dbReference>
<reference evidence="9 11" key="2">
    <citation type="journal article" date="2013" name="Nature">
        <title>Insights into bilaterian evolution from three spiralian genomes.</title>
        <authorList>
            <person name="Simakov O."/>
            <person name="Marletaz F."/>
            <person name="Cho S.J."/>
            <person name="Edsinger-Gonzales E."/>
            <person name="Havlak P."/>
            <person name="Hellsten U."/>
            <person name="Kuo D.H."/>
            <person name="Larsson T."/>
            <person name="Lv J."/>
            <person name="Arendt D."/>
            <person name="Savage R."/>
            <person name="Osoegawa K."/>
            <person name="de Jong P."/>
            <person name="Grimwood J."/>
            <person name="Chapman J.A."/>
            <person name="Shapiro H."/>
            <person name="Aerts A."/>
            <person name="Otillar R.P."/>
            <person name="Terry A.Y."/>
            <person name="Boore J.L."/>
            <person name="Grigoriev I.V."/>
            <person name="Lindberg D.R."/>
            <person name="Seaver E.C."/>
            <person name="Weisblat D.A."/>
            <person name="Putnam N.H."/>
            <person name="Rokhsar D.S."/>
        </authorList>
    </citation>
    <scope>NUCLEOTIDE SEQUENCE</scope>
</reference>
<reference evidence="10" key="3">
    <citation type="submission" date="2015-06" db="UniProtKB">
        <authorList>
            <consortium name="EnsemblMetazoa"/>
        </authorList>
    </citation>
    <scope>IDENTIFICATION</scope>
</reference>
<evidence type="ECO:0000256" key="6">
    <source>
        <dbReference type="PROSITE-ProRule" id="PRU00091"/>
    </source>
</evidence>
<dbReference type="PROSITE" id="PS50294">
    <property type="entry name" value="WD_REPEATS_REGION"/>
    <property type="match status" value="1"/>
</dbReference>
<dbReference type="InterPro" id="IPR001680">
    <property type="entry name" value="WD40_rpt"/>
</dbReference>
<evidence type="ECO:0000313" key="10">
    <source>
        <dbReference type="EnsemblMetazoa" id="HelroP193868"/>
    </source>
</evidence>
<dbReference type="AlphaFoldDB" id="T1FVF5"/>
<keyword evidence="3" id="KW-0677">Repeat</keyword>
<dbReference type="PANTHER" id="PTHR46189:SF1">
    <property type="entry name" value="LD41958P"/>
    <property type="match status" value="1"/>
</dbReference>
<evidence type="ECO:0000256" key="4">
    <source>
        <dbReference type="ARBA" id="ARBA00022771"/>
    </source>
</evidence>
<organism evidence="10 11">
    <name type="scientific">Helobdella robusta</name>
    <name type="common">Californian leech</name>
    <dbReference type="NCBI Taxonomy" id="6412"/>
    <lineage>
        <taxon>Eukaryota</taxon>
        <taxon>Metazoa</taxon>
        <taxon>Spiralia</taxon>
        <taxon>Lophotrochozoa</taxon>
        <taxon>Annelida</taxon>
        <taxon>Clitellata</taxon>
        <taxon>Hirudinea</taxon>
        <taxon>Rhynchobdellida</taxon>
        <taxon>Glossiphoniidae</taxon>
        <taxon>Helobdella</taxon>
    </lineage>
</organism>